<dbReference type="Proteomes" id="UP001434883">
    <property type="component" value="Unassembled WGS sequence"/>
</dbReference>
<dbReference type="InterPro" id="IPR000403">
    <property type="entry name" value="PI3/4_kinase_cat_dom"/>
</dbReference>
<accession>A0ABV0SCE3</accession>
<dbReference type="Gene3D" id="3.30.1010.10">
    <property type="entry name" value="Phosphatidylinositol 3-kinase Catalytic Subunit, Chain A, domain 4"/>
    <property type="match status" value="1"/>
</dbReference>
<dbReference type="InterPro" id="IPR035892">
    <property type="entry name" value="C2_domain_sf"/>
</dbReference>
<dbReference type="InterPro" id="IPR011009">
    <property type="entry name" value="Kinase-like_dom_sf"/>
</dbReference>
<feature type="domain" description="C2 PI3K-type" evidence="7">
    <location>
        <begin position="1"/>
        <end position="130"/>
    </location>
</feature>
<dbReference type="PANTHER" id="PTHR10048:SF119">
    <property type="entry name" value="PHOSPHATIDYLINOSITOL-4,5-BISPHOSPHATE 3-KINASE"/>
    <property type="match status" value="1"/>
</dbReference>
<proteinExistence type="inferred from homology"/>
<name>A0ABV0SCE3_9TELE</name>
<sequence length="512" mass="58624">VICGKQPQTPNSKGGSYHDNTAGTGCLEGKVQLEFGIIYKVSLPREASLRLFVHLLAKTKNRLLYYVNLLLIDHRSLLRQGEFILHMWKMPEKSEESSSSINADKLTSATNPDKASSMAIAILLDKYCYPVVLPKSREVGRDCGVGNDEGDAGERSQREMPNHLKKQFEAILSTDPLHPLSPEDKELLWHFRHECMRDPSGLDVGLAMQLLDCHYSDAQVRSMAVRKLETLEDDDVLRYLLQLVQAVKFEPYHDSALVRFLLKRALRSKRIGHFLFWFLRSEIAQSMHYQQRYAVLLEAYLRGCGENMLQDFRKQLRQKLETLQSSGLPESFRVPYDPGLRAGALLVRAKLTHTHTPAAIRPTLTQNRFFLCMQIEQCKVMASKKKPLWLQFKRADPTTLSKDPIGIIFKDGDDLRQDMLILQAVKRFLYSCGGYCVATYVLGIGDRMPQLTSKEDIEYIREALTVGRSEDEAQRHLLDQIEICREKGWMVQINWFVHLVLGIKQGVEKRST</sequence>
<dbReference type="InterPro" id="IPR015433">
    <property type="entry name" value="PI3/4_kinase"/>
</dbReference>
<dbReference type="Gene3D" id="2.60.40.150">
    <property type="entry name" value="C2 domain"/>
    <property type="match status" value="1"/>
</dbReference>
<dbReference type="PROSITE" id="PS51547">
    <property type="entry name" value="C2_PI3K"/>
    <property type="match status" value="1"/>
</dbReference>
<keyword evidence="2" id="KW-0808">Transferase</keyword>
<feature type="region of interest" description="Disordered" evidence="4">
    <location>
        <begin position="1"/>
        <end position="20"/>
    </location>
</feature>
<dbReference type="SUPFAM" id="SSF49562">
    <property type="entry name" value="C2 domain (Calcium/lipid-binding domain, CaLB)"/>
    <property type="match status" value="1"/>
</dbReference>
<dbReference type="Gene3D" id="1.25.40.70">
    <property type="entry name" value="Phosphatidylinositol 3-kinase, accessory domain (PIK)"/>
    <property type="match status" value="2"/>
</dbReference>
<dbReference type="PANTHER" id="PTHR10048">
    <property type="entry name" value="PHOSPHATIDYLINOSITOL KINASE"/>
    <property type="match status" value="1"/>
</dbReference>
<dbReference type="Pfam" id="PF00792">
    <property type="entry name" value="PI3K_C2"/>
    <property type="match status" value="1"/>
</dbReference>
<evidence type="ECO:0000256" key="2">
    <source>
        <dbReference type="ARBA" id="ARBA00022679"/>
    </source>
</evidence>
<evidence type="ECO:0000256" key="3">
    <source>
        <dbReference type="ARBA" id="ARBA00022777"/>
    </source>
</evidence>
<evidence type="ECO:0000259" key="7">
    <source>
        <dbReference type="PROSITE" id="PS51547"/>
    </source>
</evidence>
<dbReference type="EMBL" id="JAHRIN010076635">
    <property type="protein sequence ID" value="MEQ2218220.1"/>
    <property type="molecule type" value="Genomic_DNA"/>
</dbReference>
<dbReference type="SMART" id="SM00145">
    <property type="entry name" value="PI3Ka"/>
    <property type="match status" value="1"/>
</dbReference>
<keyword evidence="9" id="KW-1185">Reference proteome</keyword>
<gene>
    <name evidence="8" type="ORF">XENOCAPTIV_000191</name>
</gene>
<evidence type="ECO:0000313" key="8">
    <source>
        <dbReference type="EMBL" id="MEQ2218220.1"/>
    </source>
</evidence>
<dbReference type="InterPro" id="IPR016024">
    <property type="entry name" value="ARM-type_fold"/>
</dbReference>
<dbReference type="SUPFAM" id="SSF56112">
    <property type="entry name" value="Protein kinase-like (PK-like)"/>
    <property type="match status" value="1"/>
</dbReference>
<dbReference type="InterPro" id="IPR018936">
    <property type="entry name" value="PI3/4_kinase_CS"/>
</dbReference>
<reference evidence="8 9" key="1">
    <citation type="submission" date="2021-06" db="EMBL/GenBank/DDBJ databases">
        <authorList>
            <person name="Palmer J.M."/>
        </authorList>
    </citation>
    <scope>NUCLEOTIDE SEQUENCE [LARGE SCALE GENOMIC DNA]</scope>
    <source>
        <strain evidence="8 9">XC_2019</strain>
        <tissue evidence="8">Muscle</tissue>
    </source>
</reference>
<protein>
    <recommendedName>
        <fullName evidence="10">Phosphatidylinositol-4,5-bisphosphate 3-kinase</fullName>
    </recommendedName>
</protein>
<evidence type="ECO:0000259" key="6">
    <source>
        <dbReference type="PROSITE" id="PS51545"/>
    </source>
</evidence>
<feature type="domain" description="PIK helical" evidence="6">
    <location>
        <begin position="105"/>
        <end position="303"/>
    </location>
</feature>
<feature type="non-terminal residue" evidence="8">
    <location>
        <position position="1"/>
    </location>
</feature>
<keyword evidence="3" id="KW-0418">Kinase</keyword>
<dbReference type="PROSITE" id="PS00915">
    <property type="entry name" value="PI3_4_KINASE_1"/>
    <property type="match status" value="1"/>
</dbReference>
<evidence type="ECO:0008006" key="10">
    <source>
        <dbReference type="Google" id="ProtNLM"/>
    </source>
</evidence>
<feature type="domain" description="PI3K/PI4K catalytic" evidence="5">
    <location>
        <begin position="374"/>
        <end position="512"/>
    </location>
</feature>
<dbReference type="InterPro" id="IPR002420">
    <property type="entry name" value="PI3K-type_C2_dom"/>
</dbReference>
<dbReference type="Pfam" id="PF00613">
    <property type="entry name" value="PI3Ka"/>
    <property type="match status" value="1"/>
</dbReference>
<dbReference type="InterPro" id="IPR042236">
    <property type="entry name" value="PI3K_accessory_sf"/>
</dbReference>
<evidence type="ECO:0000256" key="4">
    <source>
        <dbReference type="SAM" id="MobiDB-lite"/>
    </source>
</evidence>
<dbReference type="SUPFAM" id="SSF48371">
    <property type="entry name" value="ARM repeat"/>
    <property type="match status" value="1"/>
</dbReference>
<organism evidence="8 9">
    <name type="scientific">Xenoophorus captivus</name>
    <dbReference type="NCBI Taxonomy" id="1517983"/>
    <lineage>
        <taxon>Eukaryota</taxon>
        <taxon>Metazoa</taxon>
        <taxon>Chordata</taxon>
        <taxon>Craniata</taxon>
        <taxon>Vertebrata</taxon>
        <taxon>Euteleostomi</taxon>
        <taxon>Actinopterygii</taxon>
        <taxon>Neopterygii</taxon>
        <taxon>Teleostei</taxon>
        <taxon>Neoteleostei</taxon>
        <taxon>Acanthomorphata</taxon>
        <taxon>Ovalentaria</taxon>
        <taxon>Atherinomorphae</taxon>
        <taxon>Cyprinodontiformes</taxon>
        <taxon>Goodeidae</taxon>
        <taxon>Xenoophorus</taxon>
    </lineage>
</organism>
<dbReference type="InterPro" id="IPR001263">
    <property type="entry name" value="PI3K_accessory_dom"/>
</dbReference>
<dbReference type="PROSITE" id="PS51545">
    <property type="entry name" value="PIK_HELICAL"/>
    <property type="match status" value="1"/>
</dbReference>
<evidence type="ECO:0000256" key="1">
    <source>
        <dbReference type="ARBA" id="ARBA00006209"/>
    </source>
</evidence>
<comment type="caution">
    <text evidence="8">The sequence shown here is derived from an EMBL/GenBank/DDBJ whole genome shotgun (WGS) entry which is preliminary data.</text>
</comment>
<comment type="similarity">
    <text evidence="1">Belongs to the PI3/PI4-kinase family. Type III PI4K subfamily.</text>
</comment>
<dbReference type="PROSITE" id="PS50290">
    <property type="entry name" value="PI3_4_KINASE_3"/>
    <property type="match status" value="1"/>
</dbReference>
<evidence type="ECO:0000259" key="5">
    <source>
        <dbReference type="PROSITE" id="PS50290"/>
    </source>
</evidence>
<evidence type="ECO:0000313" key="9">
    <source>
        <dbReference type="Proteomes" id="UP001434883"/>
    </source>
</evidence>